<dbReference type="EMBL" id="CP093313">
    <property type="protein sequence ID" value="UWZ84840.1"/>
    <property type="molecule type" value="Genomic_DNA"/>
</dbReference>
<dbReference type="GO" id="GO:0042578">
    <property type="term" value="F:phosphoric ester hydrolase activity"/>
    <property type="evidence" value="ECO:0007669"/>
    <property type="project" value="UniProtKB-ARBA"/>
</dbReference>
<dbReference type="InterPro" id="IPR017850">
    <property type="entry name" value="Alkaline_phosphatase_core_sf"/>
</dbReference>
<keyword evidence="5" id="KW-1185">Reference proteome</keyword>
<gene>
    <name evidence="4" type="ORF">MOP44_02620</name>
</gene>
<name>A0A9J7BQ63_9BACT</name>
<dbReference type="AlphaFoldDB" id="A0A9J7BQ63"/>
<keyword evidence="1" id="KW-0378">Hydrolase</keyword>
<evidence type="ECO:0000313" key="4">
    <source>
        <dbReference type="EMBL" id="UWZ84840.1"/>
    </source>
</evidence>
<dbReference type="RefSeq" id="WP_260794346.1">
    <property type="nucleotide sequence ID" value="NZ_CP093313.1"/>
</dbReference>
<protein>
    <submittedName>
        <fullName evidence="4">Phosphoesterase</fullName>
    </submittedName>
</protein>
<feature type="chain" id="PRO_5039912241" evidence="3">
    <location>
        <begin position="34"/>
        <end position="661"/>
    </location>
</feature>
<accession>A0A9J7BQ63</accession>
<proteinExistence type="predicted"/>
<sequence>MKLIPLQSICLRSGTAILAGLQVFAGLPTPALAQASQSTDAKTTSPIKHVIVIIGENRTFDHVFATYKPKGDQHVDNLLSKHIINADGTPGPHYWRAHQDKAIDMQPEDYEMPIPYGKSPYKVLPPPLVGGPTKPYISSLAEAKAIENGLPDDQYYTYLTTGGTGLPAKTIDTRIPNATSLPPGPFQLTPGVPYDAYAASPVHRFYQMWQQLDCNPWRATRWNNSGCQSDLFPWVEVTVGAGSNGKPQPSGFNDMSTGEGSTSMGFYNVQQGDAPYLKYLADNYAMSDNFHQAGSGGTGINHILLGYSDDIYFSDPQGNPATPPANQIENPNPQPGTNNYYTQDGYSGGSYSNCSDPNAPGASEILQYEANLPYHIDPKCQQGAYYILNNYNPGYFGNGNVAYGDPKTTAFTIPPVTTRNIGNALLDKNISFKYYGDQWNRYVNDPYGQDPTDIYCNICNFLQYSTSFMTDPAVRDAHIQDTTNLYSDIQNGTLPAVSWVKPSGLLDGHPASSKLDLYEGFVKKIVDMVQSNKDLWSSTAIFVTFDEGGGYYDSGYVQPVDFFGDGSRVPMIVVSPFTQAGHISHEYTDHVSLNKFIERNWRLKPVTMRSRDNLPNPRVDDNNPYVPTNSPAIGDMFDLFDFGGHNHGPDHGQDHGHGMGR</sequence>
<dbReference type="Proteomes" id="UP001059380">
    <property type="component" value="Chromosome"/>
</dbReference>
<dbReference type="KEGG" id="orp:MOP44_02620"/>
<organism evidence="4 5">
    <name type="scientific">Occallatibacter riparius</name>
    <dbReference type="NCBI Taxonomy" id="1002689"/>
    <lineage>
        <taxon>Bacteria</taxon>
        <taxon>Pseudomonadati</taxon>
        <taxon>Acidobacteriota</taxon>
        <taxon>Terriglobia</taxon>
        <taxon>Terriglobales</taxon>
        <taxon>Acidobacteriaceae</taxon>
        <taxon>Occallatibacter</taxon>
    </lineage>
</organism>
<dbReference type="InterPro" id="IPR007312">
    <property type="entry name" value="Phosphoesterase"/>
</dbReference>
<reference evidence="4" key="1">
    <citation type="submission" date="2021-04" db="EMBL/GenBank/DDBJ databases">
        <title>Phylogenetic analysis of Acidobacteriaceae.</title>
        <authorList>
            <person name="Qiu L."/>
            <person name="Zhang Q."/>
        </authorList>
    </citation>
    <scope>NUCLEOTIDE SEQUENCE</scope>
    <source>
        <strain evidence="4">DSM 25168</strain>
    </source>
</reference>
<evidence type="ECO:0000256" key="3">
    <source>
        <dbReference type="SAM" id="SignalP"/>
    </source>
</evidence>
<dbReference type="Pfam" id="PF04185">
    <property type="entry name" value="Phosphoesterase"/>
    <property type="match status" value="1"/>
</dbReference>
<dbReference type="PANTHER" id="PTHR31956:SF1">
    <property type="entry name" value="NON-SPECIFIC PHOSPHOLIPASE C1"/>
    <property type="match status" value="1"/>
</dbReference>
<feature type="signal peptide" evidence="3">
    <location>
        <begin position="1"/>
        <end position="33"/>
    </location>
</feature>
<evidence type="ECO:0000256" key="2">
    <source>
        <dbReference type="SAM" id="MobiDB-lite"/>
    </source>
</evidence>
<evidence type="ECO:0000256" key="1">
    <source>
        <dbReference type="ARBA" id="ARBA00022801"/>
    </source>
</evidence>
<evidence type="ECO:0000313" key="5">
    <source>
        <dbReference type="Proteomes" id="UP001059380"/>
    </source>
</evidence>
<keyword evidence="3" id="KW-0732">Signal</keyword>
<dbReference type="PANTHER" id="PTHR31956">
    <property type="entry name" value="NON-SPECIFIC PHOSPHOLIPASE C4-RELATED"/>
    <property type="match status" value="1"/>
</dbReference>
<dbReference type="Gene3D" id="3.40.720.10">
    <property type="entry name" value="Alkaline Phosphatase, subunit A"/>
    <property type="match status" value="2"/>
</dbReference>
<feature type="region of interest" description="Disordered" evidence="2">
    <location>
        <begin position="319"/>
        <end position="354"/>
    </location>
</feature>